<name>M1LUX9_9CLOT</name>
<dbReference type="EMBL" id="CP004121">
    <property type="protein sequence ID" value="AGF56895.1"/>
    <property type="molecule type" value="Genomic_DNA"/>
</dbReference>
<evidence type="ECO:0000313" key="1">
    <source>
        <dbReference type="EMBL" id="AGF56895.1"/>
    </source>
</evidence>
<gene>
    <name evidence="1" type="ORF">Cspa_c31340</name>
</gene>
<dbReference type="HOGENOM" id="CLU_3342324_0_0_9"/>
<dbReference type="Proteomes" id="UP000011728">
    <property type="component" value="Chromosome"/>
</dbReference>
<dbReference type="SUPFAM" id="SSF53335">
    <property type="entry name" value="S-adenosyl-L-methionine-dependent methyltransferases"/>
    <property type="match status" value="1"/>
</dbReference>
<protein>
    <recommendedName>
        <fullName evidence="3">Methyltransferase domain-containing protein</fullName>
    </recommendedName>
</protein>
<dbReference type="InterPro" id="IPR029063">
    <property type="entry name" value="SAM-dependent_MTases_sf"/>
</dbReference>
<reference evidence="1 2" key="1">
    <citation type="submission" date="2013-02" db="EMBL/GenBank/DDBJ databases">
        <title>Genome sequence of Clostridium saccharoperbutylacetonicum N1-4(HMT).</title>
        <authorList>
            <person name="Poehlein A."/>
            <person name="Daniel R."/>
        </authorList>
    </citation>
    <scope>NUCLEOTIDE SEQUENCE [LARGE SCALE GENOMIC DNA]</scope>
    <source>
        <strain evidence="2">N1-4(HMT)</strain>
    </source>
</reference>
<dbReference type="AlphaFoldDB" id="M1LUX9"/>
<dbReference type="KEGG" id="csr:Cspa_c31340"/>
<sequence>MILAAEKELEVCGVDFSETSIEMAKKIATEQGIKRKL</sequence>
<dbReference type="OrthoDB" id="9804312at2"/>
<dbReference type="PATRIC" id="fig|931276.5.peg.3157"/>
<accession>M1LUX9</accession>
<proteinExistence type="predicted"/>
<dbReference type="RefSeq" id="WP_015393214.1">
    <property type="nucleotide sequence ID" value="NC_020291.1"/>
</dbReference>
<keyword evidence="2" id="KW-1185">Reference proteome</keyword>
<evidence type="ECO:0000313" key="2">
    <source>
        <dbReference type="Proteomes" id="UP000011728"/>
    </source>
</evidence>
<evidence type="ECO:0008006" key="3">
    <source>
        <dbReference type="Google" id="ProtNLM"/>
    </source>
</evidence>
<organism evidence="1 2">
    <name type="scientific">Clostridium saccharoperbutylacetonicum N1-4(HMT)</name>
    <dbReference type="NCBI Taxonomy" id="931276"/>
    <lineage>
        <taxon>Bacteria</taxon>
        <taxon>Bacillati</taxon>
        <taxon>Bacillota</taxon>
        <taxon>Clostridia</taxon>
        <taxon>Eubacteriales</taxon>
        <taxon>Clostridiaceae</taxon>
        <taxon>Clostridium</taxon>
    </lineage>
</organism>